<gene>
    <name evidence="1" type="ORF">GMARGA_LOCUS13828</name>
</gene>
<reference evidence="1 2" key="1">
    <citation type="submission" date="2021-06" db="EMBL/GenBank/DDBJ databases">
        <authorList>
            <person name="Kallberg Y."/>
            <person name="Tangrot J."/>
            <person name="Rosling A."/>
        </authorList>
    </citation>
    <scope>NUCLEOTIDE SEQUENCE [LARGE SCALE GENOMIC DNA]</scope>
    <source>
        <strain evidence="1 2">120-4 pot B 10/14</strain>
    </source>
</reference>
<evidence type="ECO:0000313" key="1">
    <source>
        <dbReference type="EMBL" id="CAG8724725.1"/>
    </source>
</evidence>
<accession>A0ABN7V498</accession>
<feature type="non-terminal residue" evidence="1">
    <location>
        <position position="1"/>
    </location>
</feature>
<organism evidence="1 2">
    <name type="scientific">Gigaspora margarita</name>
    <dbReference type="NCBI Taxonomy" id="4874"/>
    <lineage>
        <taxon>Eukaryota</taxon>
        <taxon>Fungi</taxon>
        <taxon>Fungi incertae sedis</taxon>
        <taxon>Mucoromycota</taxon>
        <taxon>Glomeromycotina</taxon>
        <taxon>Glomeromycetes</taxon>
        <taxon>Diversisporales</taxon>
        <taxon>Gigasporaceae</taxon>
        <taxon>Gigaspora</taxon>
    </lineage>
</organism>
<comment type="caution">
    <text evidence="1">The sequence shown here is derived from an EMBL/GenBank/DDBJ whole genome shotgun (WGS) entry which is preliminary data.</text>
</comment>
<dbReference type="EMBL" id="CAJVQB010008931">
    <property type="protein sequence ID" value="CAG8724725.1"/>
    <property type="molecule type" value="Genomic_DNA"/>
</dbReference>
<dbReference type="Proteomes" id="UP000789901">
    <property type="component" value="Unassembled WGS sequence"/>
</dbReference>
<proteinExistence type="predicted"/>
<keyword evidence="2" id="KW-1185">Reference proteome</keyword>
<evidence type="ECO:0000313" key="2">
    <source>
        <dbReference type="Proteomes" id="UP000789901"/>
    </source>
</evidence>
<name>A0ABN7V498_GIGMA</name>
<protein>
    <submittedName>
        <fullName evidence="1">9789_t:CDS:1</fullName>
    </submittedName>
</protein>
<sequence length="53" mass="6390">KIANVQVTINTRLEIQKCTHLFRIKRRSPITENMSYHSEHIELNYSEKDNNYL</sequence>